<dbReference type="KEGG" id="ans:ArsFIN_50980"/>
<dbReference type="Pfam" id="PF02534">
    <property type="entry name" value="T4SS-DNA_transf"/>
    <property type="match status" value="1"/>
</dbReference>
<dbReference type="InterPro" id="IPR027417">
    <property type="entry name" value="P-loop_NTPase"/>
</dbReference>
<accession>A0A4P7L1B9</accession>
<dbReference type="EMBL" id="CP038619">
    <property type="protein sequence ID" value="QBY46487.1"/>
    <property type="molecule type" value="Genomic_DNA"/>
</dbReference>
<keyword evidence="4" id="KW-0812">Transmembrane</keyword>
<evidence type="ECO:0000256" key="1">
    <source>
        <dbReference type="ARBA" id="ARBA00004651"/>
    </source>
</evidence>
<proteinExistence type="inferred from homology"/>
<evidence type="ECO:0000256" key="6">
    <source>
        <dbReference type="ARBA" id="ARBA00023136"/>
    </source>
</evidence>
<evidence type="ECO:0000256" key="3">
    <source>
        <dbReference type="ARBA" id="ARBA00022475"/>
    </source>
</evidence>
<reference evidence="7 8" key="1">
    <citation type="submission" date="2019-03" db="EMBL/GenBank/DDBJ databases">
        <title>Long-read sequencing reveals hyperdense prophage content in a complex bacterial symbiont genome.</title>
        <authorList>
            <person name="Frost C.L."/>
            <person name="Siozios S."/>
            <person name="Nadal-Jimenez P."/>
            <person name="Brockhurst M.A."/>
            <person name="King K.C."/>
            <person name="Darby A.C."/>
            <person name="Hurst G.D.D."/>
        </authorList>
    </citation>
    <scope>NUCLEOTIDE SEQUENCE [LARGE SCALE GENOMIC DNA]</scope>
    <source>
        <strain evidence="7 8">FIN</strain>
        <plasmid evidence="8">parsfin7</plasmid>
    </source>
</reference>
<dbReference type="Proteomes" id="UP000295134">
    <property type="component" value="Plasmid pArsFIN7"/>
</dbReference>
<keyword evidence="7" id="KW-0614">Plasmid</keyword>
<dbReference type="GO" id="GO:0005886">
    <property type="term" value="C:plasma membrane"/>
    <property type="evidence" value="ECO:0007669"/>
    <property type="project" value="UniProtKB-SubCell"/>
</dbReference>
<evidence type="ECO:0000256" key="5">
    <source>
        <dbReference type="ARBA" id="ARBA00022989"/>
    </source>
</evidence>
<dbReference type="PANTHER" id="PTHR37937:SF1">
    <property type="entry name" value="CONJUGATIVE TRANSFER: DNA TRANSPORT"/>
    <property type="match status" value="1"/>
</dbReference>
<geneLocation type="plasmid" evidence="8">
    <name>parsfin7</name>
</geneLocation>
<name>A0A4P7L1B9_9GAMM</name>
<dbReference type="InterPro" id="IPR003688">
    <property type="entry name" value="TraG/VirD4"/>
</dbReference>
<dbReference type="SUPFAM" id="SSF52540">
    <property type="entry name" value="P-loop containing nucleoside triphosphate hydrolases"/>
    <property type="match status" value="1"/>
</dbReference>
<dbReference type="InterPro" id="IPR051539">
    <property type="entry name" value="T4SS-coupling_protein"/>
</dbReference>
<dbReference type="PANTHER" id="PTHR37937">
    <property type="entry name" value="CONJUGATIVE TRANSFER: DNA TRANSPORT"/>
    <property type="match status" value="1"/>
</dbReference>
<dbReference type="CDD" id="cd01127">
    <property type="entry name" value="TrwB_TraG_TraD_VirD4"/>
    <property type="match status" value="1"/>
</dbReference>
<dbReference type="AlphaFoldDB" id="A0A4P7L1B9"/>
<dbReference type="Gene3D" id="3.40.50.300">
    <property type="entry name" value="P-loop containing nucleotide triphosphate hydrolases"/>
    <property type="match status" value="1"/>
</dbReference>
<evidence type="ECO:0000256" key="2">
    <source>
        <dbReference type="ARBA" id="ARBA00008806"/>
    </source>
</evidence>
<evidence type="ECO:0000313" key="8">
    <source>
        <dbReference type="Proteomes" id="UP000295134"/>
    </source>
</evidence>
<keyword evidence="5" id="KW-1133">Transmembrane helix</keyword>
<keyword evidence="6" id="KW-0472">Membrane</keyword>
<evidence type="ECO:0000313" key="7">
    <source>
        <dbReference type="EMBL" id="QBY46487.1"/>
    </source>
</evidence>
<organism evidence="7 8">
    <name type="scientific">Arsenophonus nasoniae</name>
    <name type="common">son-killer infecting Nasonia vitripennis</name>
    <dbReference type="NCBI Taxonomy" id="638"/>
    <lineage>
        <taxon>Bacteria</taxon>
        <taxon>Pseudomonadati</taxon>
        <taxon>Pseudomonadota</taxon>
        <taxon>Gammaproteobacteria</taxon>
        <taxon>Enterobacterales</taxon>
        <taxon>Morganellaceae</taxon>
        <taxon>Arsenophonus</taxon>
    </lineage>
</organism>
<gene>
    <name evidence="7" type="primary">traG_2</name>
    <name evidence="7" type="ORF">ArsFIN_50980</name>
</gene>
<keyword evidence="3" id="KW-1003">Cell membrane</keyword>
<evidence type="ECO:0000256" key="4">
    <source>
        <dbReference type="ARBA" id="ARBA00022692"/>
    </source>
</evidence>
<sequence length="573" mass="64472">MPVGFSLLAFRRWENHSVNLHGEARFATKVSCGKSGIQGLKSEKTKKNSHQKVGKSKGVLRQKSISTYPAILMGKDPHSDNFLATYGQTYLMLAAPPGSGKDVGIVIPNLLQFPHSVVINDCKFESWHKTAGFRAACGQKVWRFSPELLETHHWNPLKVINQNPLYRLGDVRTLASSLYVPDNMKNASWFAKARDVFTAIVLYLIETPDSPFSLPQCYEIASLGTQLGNWAQRVINERRGTEKALSEETVRELSVIVSESKGKEFSTLMSFVTGRLSVYGEKLVALALTESENEEDNIDFSQLRVQPTSIYFCVTEGALKKFGPLMNLFFSQAIRENSKVLPEHGGHCEDGSLRLKYQVLFLMNEFAVMKRMEVMETAPALTRGAGLRYLIIFQNKNQVCSEECYGREGGKAVMEPFHVEVVYAPGNIDVATEYSRRLGNCTVKVATDSQNIADGQRRSKGKSFSWQARPLMLPQEINELPYEEELIFMQPTRQTPAMKIRAKKIFWYEEALFRERVNDEIYPSPVVPKGDPEKIAVLTTPVNTTIKNKVEVSRPEGDGIIEEALKRGIRQAD</sequence>
<comment type="subcellular location">
    <subcellularLocation>
        <location evidence="1">Cell membrane</location>
        <topology evidence="1">Multi-pass membrane protein</topology>
    </subcellularLocation>
</comment>
<protein>
    <submittedName>
        <fullName evidence="7">Conjugal transfer protein TraG</fullName>
    </submittedName>
</protein>
<comment type="similarity">
    <text evidence="2">Belongs to the VirD4/TraG family.</text>
</comment>